<dbReference type="CDD" id="cd00830">
    <property type="entry name" value="KAS_III"/>
    <property type="match status" value="1"/>
</dbReference>
<evidence type="ECO:0000256" key="2">
    <source>
        <dbReference type="ARBA" id="ARBA00008642"/>
    </source>
</evidence>
<dbReference type="Proteomes" id="UP000322976">
    <property type="component" value="Unassembled WGS sequence"/>
</dbReference>
<evidence type="ECO:0000256" key="13">
    <source>
        <dbReference type="ARBA" id="ARBA00052985"/>
    </source>
</evidence>
<dbReference type="AlphaFoldDB" id="A0A5D8QJD1"/>
<keyword evidence="4 14" id="KW-0444">Lipid biosynthesis</keyword>
<dbReference type="InterPro" id="IPR013747">
    <property type="entry name" value="ACP_syn_III_C"/>
</dbReference>
<evidence type="ECO:0000259" key="16">
    <source>
        <dbReference type="Pfam" id="PF08545"/>
    </source>
</evidence>
<accession>A0A5D8QJD1</accession>
<evidence type="ECO:0000256" key="9">
    <source>
        <dbReference type="ARBA" id="ARBA00023315"/>
    </source>
</evidence>
<dbReference type="SUPFAM" id="SSF53901">
    <property type="entry name" value="Thiolase-like"/>
    <property type="match status" value="1"/>
</dbReference>
<dbReference type="GO" id="GO:0033818">
    <property type="term" value="F:beta-ketoacyl-acyl-carrier-protein synthase III activity"/>
    <property type="evidence" value="ECO:0007669"/>
    <property type="project" value="UniProtKB-UniRule"/>
</dbReference>
<comment type="caution">
    <text evidence="17">The sequence shown here is derived from an EMBL/GenBank/DDBJ whole genome shotgun (WGS) entry which is preliminary data.</text>
</comment>
<evidence type="ECO:0000256" key="11">
    <source>
        <dbReference type="ARBA" id="ARBA00052407"/>
    </source>
</evidence>
<comment type="catalytic activity">
    <reaction evidence="10">
        <text>malonyl-[ACP] + acetyl-CoA + H(+) = 3-oxobutanoyl-[ACP] + CO2 + CoA</text>
        <dbReference type="Rhea" id="RHEA:12080"/>
        <dbReference type="Rhea" id="RHEA-COMP:9623"/>
        <dbReference type="Rhea" id="RHEA-COMP:9625"/>
        <dbReference type="ChEBI" id="CHEBI:15378"/>
        <dbReference type="ChEBI" id="CHEBI:16526"/>
        <dbReference type="ChEBI" id="CHEBI:57287"/>
        <dbReference type="ChEBI" id="CHEBI:57288"/>
        <dbReference type="ChEBI" id="CHEBI:78449"/>
        <dbReference type="ChEBI" id="CHEBI:78450"/>
        <dbReference type="EC" id="2.3.1.180"/>
    </reaction>
    <physiologicalReaction direction="left-to-right" evidence="10">
        <dbReference type="Rhea" id="RHEA:12081"/>
    </physiologicalReaction>
</comment>
<keyword evidence="9 14" id="KW-0012">Acyltransferase</keyword>
<reference evidence="17 18" key="1">
    <citation type="submission" date="2019-08" db="EMBL/GenBank/DDBJ databases">
        <title>Calorimonas adulescens gen. nov., sp. nov., an anaerobic thermophilic bacterium from Sakhalin hot spring.</title>
        <authorList>
            <person name="Khomyakova M.A."/>
            <person name="Merkel A.Y."/>
            <person name="Novikov A."/>
            <person name="Bonch-Osmolovskaya E.A."/>
            <person name="Slobodkin A.I."/>
        </authorList>
    </citation>
    <scope>NUCLEOTIDE SEQUENCE [LARGE SCALE GENOMIC DNA]</scope>
    <source>
        <strain evidence="17 18">A05MB</strain>
    </source>
</reference>
<feature type="active site" evidence="14">
    <location>
        <position position="117"/>
    </location>
</feature>
<keyword evidence="3 14" id="KW-0963">Cytoplasm</keyword>
<comment type="catalytic activity">
    <reaction evidence="12">
        <text>2-methylpropanoyl-CoA + malonyl-[ACP] + H(+) = 4-methyl-3-oxopentanoyl-[ACP] + CO2 + CoA</text>
        <dbReference type="Rhea" id="RHEA:42268"/>
        <dbReference type="Rhea" id="RHEA-COMP:9623"/>
        <dbReference type="Rhea" id="RHEA-COMP:9940"/>
        <dbReference type="ChEBI" id="CHEBI:15378"/>
        <dbReference type="ChEBI" id="CHEBI:16526"/>
        <dbReference type="ChEBI" id="CHEBI:57287"/>
        <dbReference type="ChEBI" id="CHEBI:57338"/>
        <dbReference type="ChEBI" id="CHEBI:78449"/>
        <dbReference type="ChEBI" id="CHEBI:78820"/>
        <dbReference type="EC" id="2.3.1.300"/>
    </reaction>
    <physiologicalReaction direction="left-to-right" evidence="12">
        <dbReference type="Rhea" id="RHEA:42269"/>
    </physiologicalReaction>
</comment>
<evidence type="ECO:0000256" key="8">
    <source>
        <dbReference type="ARBA" id="ARBA00023160"/>
    </source>
</evidence>
<keyword evidence="14" id="KW-0511">Multifunctional enzyme</keyword>
<dbReference type="PANTHER" id="PTHR34069">
    <property type="entry name" value="3-OXOACYL-[ACYL-CARRIER-PROTEIN] SYNTHASE 3"/>
    <property type="match status" value="1"/>
</dbReference>
<evidence type="ECO:0000256" key="4">
    <source>
        <dbReference type="ARBA" id="ARBA00022516"/>
    </source>
</evidence>
<dbReference type="UniPathway" id="UPA00094"/>
<evidence type="ECO:0000256" key="7">
    <source>
        <dbReference type="ARBA" id="ARBA00023098"/>
    </source>
</evidence>
<dbReference type="Pfam" id="PF08545">
    <property type="entry name" value="ACP_syn_III"/>
    <property type="match status" value="1"/>
</dbReference>
<keyword evidence="5 14" id="KW-0808">Transferase</keyword>
<dbReference type="FunFam" id="3.40.47.10:FF:000004">
    <property type="entry name" value="3-oxoacyl-[acyl-carrier-protein] synthase 3"/>
    <property type="match status" value="1"/>
</dbReference>
<feature type="domain" description="Beta-ketoacyl-[acyl-carrier-protein] synthase III N-terminal" evidence="16">
    <location>
        <begin position="111"/>
        <end position="189"/>
    </location>
</feature>
<dbReference type="GO" id="GO:0006633">
    <property type="term" value="P:fatty acid biosynthetic process"/>
    <property type="evidence" value="ECO:0007669"/>
    <property type="project" value="UniProtKB-UniRule"/>
</dbReference>
<evidence type="ECO:0000256" key="10">
    <source>
        <dbReference type="ARBA" id="ARBA00051096"/>
    </source>
</evidence>
<dbReference type="HAMAP" id="MF_01815">
    <property type="entry name" value="FabH"/>
    <property type="match status" value="1"/>
</dbReference>
<comment type="pathway">
    <text evidence="1 14">Lipid metabolism; fatty acid biosynthesis.</text>
</comment>
<comment type="catalytic activity">
    <reaction evidence="11">
        <text>(2S)-2-methylbutanoyl-CoA + malonyl-[ACP] + H(+) = (4S)-4-methyl-3-oxohexanoyl-[ACP] + CO2 + CoA</text>
        <dbReference type="Rhea" id="RHEA:42276"/>
        <dbReference type="Rhea" id="RHEA-COMP:9623"/>
        <dbReference type="Rhea" id="RHEA-COMP:17148"/>
        <dbReference type="ChEBI" id="CHEBI:15378"/>
        <dbReference type="ChEBI" id="CHEBI:16526"/>
        <dbReference type="ChEBI" id="CHEBI:57287"/>
        <dbReference type="ChEBI" id="CHEBI:78449"/>
        <dbReference type="ChEBI" id="CHEBI:88166"/>
        <dbReference type="ChEBI" id="CHEBI:167462"/>
        <dbReference type="EC" id="2.3.1.300"/>
    </reaction>
    <physiologicalReaction direction="left-to-right" evidence="11">
        <dbReference type="Rhea" id="RHEA:42277"/>
    </physiologicalReaction>
</comment>
<sequence length="332" mass="35891">MEHFYSSGIIGIGSYVPEKILTNHDLEKMVDTSDEWITTRTGIKERHIVADDQAASDLATIAALRALEDASIGTADIDLIIVSTNSPDYMNFPATACVVQDNIGAAKAATFDVEAGCSGFIYAVTIADQFIKTGMYKNVLVVATEIMSKITNWDDRETCVLFGDGAAAVLLSRVEEGLGISSSFLGADGSGGKYLLLPAGGSRKPASYETVEKKLHTIHMDGKEVFKFAVRVMGEAALKALDIAGLKPEDVDIFIPHQANIRIIDAAMKRLNLSKEKVYVNIDRFGNTSSASIPIALDELYRNGKLKKGDCILLTAFGTGLTYASMTMRWSK</sequence>
<dbReference type="EC" id="2.3.1.180" evidence="14"/>
<keyword evidence="18" id="KW-1185">Reference proteome</keyword>
<comment type="subcellular location">
    <subcellularLocation>
        <location evidence="14">Cytoplasm</location>
    </subcellularLocation>
</comment>
<keyword evidence="8 14" id="KW-0275">Fatty acid biosynthesis</keyword>
<evidence type="ECO:0000256" key="14">
    <source>
        <dbReference type="HAMAP-Rule" id="MF_01815"/>
    </source>
</evidence>
<evidence type="ECO:0000313" key="18">
    <source>
        <dbReference type="Proteomes" id="UP000322976"/>
    </source>
</evidence>
<dbReference type="Gene3D" id="3.40.47.10">
    <property type="match status" value="1"/>
</dbReference>
<dbReference type="GO" id="GO:0004315">
    <property type="term" value="F:3-oxoacyl-[acyl-carrier-protein] synthase activity"/>
    <property type="evidence" value="ECO:0007669"/>
    <property type="project" value="InterPro"/>
</dbReference>
<feature type="active site" evidence="14">
    <location>
        <position position="257"/>
    </location>
</feature>
<dbReference type="NCBIfam" id="NF006829">
    <property type="entry name" value="PRK09352.1"/>
    <property type="match status" value="1"/>
</dbReference>
<proteinExistence type="inferred from homology"/>
<comment type="catalytic activity">
    <reaction evidence="13">
        <text>3-methylbutanoyl-CoA + malonyl-[ACP] + H(+) = 5-methyl-3-oxohexanoyl-[ACP] + CO2 + CoA</text>
        <dbReference type="Rhea" id="RHEA:42272"/>
        <dbReference type="Rhea" id="RHEA-COMP:9623"/>
        <dbReference type="Rhea" id="RHEA-COMP:9941"/>
        <dbReference type="ChEBI" id="CHEBI:15378"/>
        <dbReference type="ChEBI" id="CHEBI:16526"/>
        <dbReference type="ChEBI" id="CHEBI:57287"/>
        <dbReference type="ChEBI" id="CHEBI:57345"/>
        <dbReference type="ChEBI" id="CHEBI:78449"/>
        <dbReference type="ChEBI" id="CHEBI:78822"/>
        <dbReference type="EC" id="2.3.1.300"/>
    </reaction>
    <physiologicalReaction direction="left-to-right" evidence="13">
        <dbReference type="Rhea" id="RHEA:42273"/>
    </physiologicalReaction>
</comment>
<feature type="active site" evidence="14">
    <location>
        <position position="287"/>
    </location>
</feature>
<evidence type="ECO:0000259" key="15">
    <source>
        <dbReference type="Pfam" id="PF08541"/>
    </source>
</evidence>
<comment type="domain">
    <text evidence="14">The last Arg residue of the ACP-binding site is essential for the weak association between ACP/AcpP and FabH.</text>
</comment>
<dbReference type="GO" id="GO:0044550">
    <property type="term" value="P:secondary metabolite biosynthetic process"/>
    <property type="evidence" value="ECO:0007669"/>
    <property type="project" value="TreeGrafter"/>
</dbReference>
<comment type="similarity">
    <text evidence="2 14">Belongs to the thiolase-like superfamily. FabH family.</text>
</comment>
<comment type="function">
    <text evidence="14">Catalyzes the condensation reaction of fatty acid synthesis by the addition to an acyl acceptor of two carbons from malonyl-ACP. Catalyzes the first condensation reaction which initiates fatty acid synthesis and may therefore play a role in governing the total rate of fatty acid production. Possesses both acetoacetyl-ACP synthase and acetyl transacylase activities. Its substrate specificity determines the biosynthesis of branched-chain and/or straight-chain of fatty acids.</text>
</comment>
<keyword evidence="6 14" id="KW-0276">Fatty acid metabolism</keyword>
<dbReference type="InterPro" id="IPR013751">
    <property type="entry name" value="ACP_syn_III_N"/>
</dbReference>
<evidence type="ECO:0000256" key="3">
    <source>
        <dbReference type="ARBA" id="ARBA00022490"/>
    </source>
</evidence>
<evidence type="ECO:0000256" key="1">
    <source>
        <dbReference type="ARBA" id="ARBA00005194"/>
    </source>
</evidence>
<dbReference type="InterPro" id="IPR004655">
    <property type="entry name" value="FabH"/>
</dbReference>
<keyword evidence="7 14" id="KW-0443">Lipid metabolism</keyword>
<dbReference type="EMBL" id="VTPS01000001">
    <property type="protein sequence ID" value="TZE83388.1"/>
    <property type="molecule type" value="Genomic_DNA"/>
</dbReference>
<feature type="region of interest" description="ACP-binding" evidence="14">
    <location>
        <begin position="258"/>
        <end position="262"/>
    </location>
</feature>
<feature type="domain" description="Beta-ketoacyl-[acyl-carrier-protein] synthase III C-terminal" evidence="15">
    <location>
        <begin position="241"/>
        <end position="330"/>
    </location>
</feature>
<dbReference type="GO" id="GO:0005737">
    <property type="term" value="C:cytoplasm"/>
    <property type="evidence" value="ECO:0007669"/>
    <property type="project" value="UniProtKB-SubCell"/>
</dbReference>
<evidence type="ECO:0000256" key="5">
    <source>
        <dbReference type="ARBA" id="ARBA00022679"/>
    </source>
</evidence>
<gene>
    <name evidence="14" type="primary">fabH</name>
    <name evidence="17" type="ORF">FWJ32_00440</name>
</gene>
<dbReference type="PANTHER" id="PTHR34069:SF2">
    <property type="entry name" value="BETA-KETOACYL-[ACYL-CARRIER-PROTEIN] SYNTHASE III"/>
    <property type="match status" value="1"/>
</dbReference>
<dbReference type="RefSeq" id="WP_149544006.1">
    <property type="nucleotide sequence ID" value="NZ_VTPS01000001.1"/>
</dbReference>
<comment type="subunit">
    <text evidence="14">Homodimer.</text>
</comment>
<dbReference type="Pfam" id="PF08541">
    <property type="entry name" value="ACP_syn_III_C"/>
    <property type="match status" value="1"/>
</dbReference>
<organism evidence="17 18">
    <name type="scientific">Calorimonas adulescens</name>
    <dbReference type="NCBI Taxonomy" id="2606906"/>
    <lineage>
        <taxon>Bacteria</taxon>
        <taxon>Bacillati</taxon>
        <taxon>Bacillota</taxon>
        <taxon>Clostridia</taxon>
        <taxon>Thermoanaerobacterales</taxon>
        <taxon>Thermoanaerobacteraceae</taxon>
        <taxon>Calorimonas</taxon>
    </lineage>
</organism>
<dbReference type="InterPro" id="IPR016039">
    <property type="entry name" value="Thiolase-like"/>
</dbReference>
<evidence type="ECO:0000313" key="17">
    <source>
        <dbReference type="EMBL" id="TZE83388.1"/>
    </source>
</evidence>
<name>A0A5D8QJD1_9THEO</name>
<protein>
    <recommendedName>
        <fullName evidence="14">Beta-ketoacyl-[acyl-carrier-protein] synthase III</fullName>
        <shortName evidence="14">Beta-ketoacyl-ACP synthase III</shortName>
        <shortName evidence="14">KAS III</shortName>
        <ecNumber evidence="14">2.3.1.180</ecNumber>
    </recommendedName>
    <alternativeName>
        <fullName evidence="14">3-oxoacyl-[acyl-carrier-protein] synthase 3</fullName>
    </alternativeName>
    <alternativeName>
        <fullName evidence="14">3-oxoacyl-[acyl-carrier-protein] synthase III</fullName>
    </alternativeName>
</protein>
<evidence type="ECO:0000256" key="6">
    <source>
        <dbReference type="ARBA" id="ARBA00022832"/>
    </source>
</evidence>
<evidence type="ECO:0000256" key="12">
    <source>
        <dbReference type="ARBA" id="ARBA00052467"/>
    </source>
</evidence>
<dbReference type="NCBIfam" id="TIGR00747">
    <property type="entry name" value="fabH"/>
    <property type="match status" value="1"/>
</dbReference>